<evidence type="ECO:0000256" key="5">
    <source>
        <dbReference type="ARBA" id="ARBA00023212"/>
    </source>
</evidence>
<evidence type="ECO:0000313" key="9">
    <source>
        <dbReference type="Proteomes" id="UP000245771"/>
    </source>
</evidence>
<dbReference type="EMBL" id="KZ819602">
    <property type="protein sequence ID" value="PWN37987.1"/>
    <property type="molecule type" value="Genomic_DNA"/>
</dbReference>
<proteinExistence type="inferred from homology"/>
<dbReference type="OrthoDB" id="421374at2759"/>
<dbReference type="GO" id="GO:0005856">
    <property type="term" value="C:cytoskeleton"/>
    <property type="evidence" value="ECO:0007669"/>
    <property type="project" value="UniProtKB-SubCell"/>
</dbReference>
<comment type="function">
    <text evidence="6">Binds to actin and affects the structure of the cytoskeleton. At high concentrations, profilin prevents the polymerization of actin, whereas it enhances it at low concentrations.</text>
</comment>
<protein>
    <recommendedName>
        <fullName evidence="7">Profilin</fullName>
    </recommendedName>
</protein>
<organism evidence="8 9">
    <name type="scientific">Meira miltonrushii</name>
    <dbReference type="NCBI Taxonomy" id="1280837"/>
    <lineage>
        <taxon>Eukaryota</taxon>
        <taxon>Fungi</taxon>
        <taxon>Dikarya</taxon>
        <taxon>Basidiomycota</taxon>
        <taxon>Ustilaginomycotina</taxon>
        <taxon>Exobasidiomycetes</taxon>
        <taxon>Exobasidiales</taxon>
        <taxon>Brachybasidiaceae</taxon>
        <taxon>Meira</taxon>
    </lineage>
</organism>
<dbReference type="GeneID" id="37023790"/>
<keyword evidence="5 6" id="KW-0206">Cytoskeleton</keyword>
<dbReference type="PRINTS" id="PR00392">
    <property type="entry name" value="PROFILIN"/>
</dbReference>
<keyword evidence="4 7" id="KW-0009">Actin-binding</keyword>
<evidence type="ECO:0000256" key="7">
    <source>
        <dbReference type="RuleBase" id="RU003909"/>
    </source>
</evidence>
<dbReference type="RefSeq" id="XP_025358289.1">
    <property type="nucleotide sequence ID" value="XM_025502009.1"/>
</dbReference>
<dbReference type="CDD" id="cd00148">
    <property type="entry name" value="PROF"/>
    <property type="match status" value="1"/>
</dbReference>
<dbReference type="PROSITE" id="PS00414">
    <property type="entry name" value="PROFILIN"/>
    <property type="match status" value="1"/>
</dbReference>
<dbReference type="InterPro" id="IPR005455">
    <property type="entry name" value="PFN_euk"/>
</dbReference>
<dbReference type="InParanoid" id="A0A316VJX6"/>
<name>A0A316VJX6_9BASI</name>
<dbReference type="STRING" id="1280837.A0A316VJX6"/>
<dbReference type="PRINTS" id="PR01640">
    <property type="entry name" value="PROFILINPLNT"/>
</dbReference>
<evidence type="ECO:0000256" key="3">
    <source>
        <dbReference type="ARBA" id="ARBA00022490"/>
    </source>
</evidence>
<dbReference type="FunCoup" id="A0A316VJX6">
    <property type="interactions" value="135"/>
</dbReference>
<keyword evidence="9" id="KW-1185">Reference proteome</keyword>
<dbReference type="InterPro" id="IPR036140">
    <property type="entry name" value="PFN_sf"/>
</dbReference>
<evidence type="ECO:0000256" key="2">
    <source>
        <dbReference type="ARBA" id="ARBA00010058"/>
    </source>
</evidence>
<dbReference type="SMART" id="SM00392">
    <property type="entry name" value="PROF"/>
    <property type="match status" value="1"/>
</dbReference>
<sequence>MSWQSYVDTNLVGTGEVTSAAIVGHKGGVWASSAGFQPNQQEITALVSGFDDPSPLQAGGIHVNGVKYFALQANDRSIYGKQGGNGLIAVKTNQAVLIGHYASPILPGQATKVVESLADYLISVGY</sequence>
<accession>A0A316VJX6</accession>
<evidence type="ECO:0000256" key="1">
    <source>
        <dbReference type="ARBA" id="ARBA00004245"/>
    </source>
</evidence>
<evidence type="ECO:0000256" key="4">
    <source>
        <dbReference type="ARBA" id="ARBA00023203"/>
    </source>
</evidence>
<reference evidence="8 9" key="1">
    <citation type="journal article" date="2018" name="Mol. Biol. Evol.">
        <title>Broad Genomic Sampling Reveals a Smut Pathogenic Ancestry of the Fungal Clade Ustilaginomycotina.</title>
        <authorList>
            <person name="Kijpornyongpan T."/>
            <person name="Mondo S.J."/>
            <person name="Barry K."/>
            <person name="Sandor L."/>
            <person name="Lee J."/>
            <person name="Lipzen A."/>
            <person name="Pangilinan J."/>
            <person name="LaButti K."/>
            <person name="Hainaut M."/>
            <person name="Henrissat B."/>
            <person name="Grigoriev I.V."/>
            <person name="Spatafora J.W."/>
            <person name="Aime M.C."/>
        </authorList>
    </citation>
    <scope>NUCLEOTIDE SEQUENCE [LARGE SCALE GENOMIC DNA]</scope>
    <source>
        <strain evidence="8 9">MCA 3882</strain>
    </source>
</reference>
<comment type="similarity">
    <text evidence="2 7">Belongs to the profilin family.</text>
</comment>
<dbReference type="GO" id="GO:0003785">
    <property type="term" value="F:actin monomer binding"/>
    <property type="evidence" value="ECO:0007669"/>
    <property type="project" value="TreeGrafter"/>
</dbReference>
<comment type="subcellular location">
    <subcellularLocation>
        <location evidence="1">Cytoplasm</location>
        <location evidence="1">Cytoskeleton</location>
    </subcellularLocation>
</comment>
<dbReference type="PANTHER" id="PTHR11604">
    <property type="entry name" value="PROFILIN"/>
    <property type="match status" value="1"/>
</dbReference>
<gene>
    <name evidence="8" type="ORF">FA14DRAFT_21666</name>
</gene>
<dbReference type="Pfam" id="PF00235">
    <property type="entry name" value="Profilin"/>
    <property type="match status" value="1"/>
</dbReference>
<dbReference type="Proteomes" id="UP000245771">
    <property type="component" value="Unassembled WGS sequence"/>
</dbReference>
<dbReference type="InterPro" id="IPR027310">
    <property type="entry name" value="Profilin_CS"/>
</dbReference>
<dbReference type="AlphaFoldDB" id="A0A316VJX6"/>
<dbReference type="InterPro" id="IPR048278">
    <property type="entry name" value="PFN"/>
</dbReference>
<keyword evidence="3" id="KW-0963">Cytoplasm</keyword>
<comment type="subunit">
    <text evidence="6">Occurs in many kinds of cells as a complex with monomeric actin in a 1:1 ratio.</text>
</comment>
<dbReference type="FunFam" id="3.30.450.30:FF:000001">
    <property type="entry name" value="Profilin"/>
    <property type="match status" value="1"/>
</dbReference>
<dbReference type="SUPFAM" id="SSF55770">
    <property type="entry name" value="Profilin (actin-binding protein)"/>
    <property type="match status" value="1"/>
</dbReference>
<dbReference type="Gene3D" id="3.30.450.30">
    <property type="entry name" value="Dynein light chain 2a, cytoplasmic"/>
    <property type="match status" value="1"/>
</dbReference>
<dbReference type="GO" id="GO:0005938">
    <property type="term" value="C:cell cortex"/>
    <property type="evidence" value="ECO:0007669"/>
    <property type="project" value="TreeGrafter"/>
</dbReference>
<dbReference type="PANTHER" id="PTHR11604:SF0">
    <property type="entry name" value="PROFILIN"/>
    <property type="match status" value="1"/>
</dbReference>
<evidence type="ECO:0000256" key="6">
    <source>
        <dbReference type="RuleBase" id="RU003908"/>
    </source>
</evidence>
<evidence type="ECO:0000313" key="8">
    <source>
        <dbReference type="EMBL" id="PWN37987.1"/>
    </source>
</evidence>